<feature type="transmembrane region" description="Helical" evidence="7">
    <location>
        <begin position="374"/>
        <end position="398"/>
    </location>
</feature>
<feature type="transmembrane region" description="Helical" evidence="7">
    <location>
        <begin position="87"/>
        <end position="105"/>
    </location>
</feature>
<evidence type="ECO:0000313" key="10">
    <source>
        <dbReference type="Proteomes" id="UP000664859"/>
    </source>
</evidence>
<gene>
    <name evidence="9" type="ORF">JKP88DRAFT_257385</name>
</gene>
<dbReference type="InterPro" id="IPR044770">
    <property type="entry name" value="MFS_spinster-like"/>
</dbReference>
<dbReference type="Gene3D" id="1.20.1250.20">
    <property type="entry name" value="MFS general substrate transporter like domains"/>
    <property type="match status" value="2"/>
</dbReference>
<dbReference type="SUPFAM" id="SSF103473">
    <property type="entry name" value="MFS general substrate transporter"/>
    <property type="match status" value="1"/>
</dbReference>
<evidence type="ECO:0000256" key="1">
    <source>
        <dbReference type="ARBA" id="ARBA00004141"/>
    </source>
</evidence>
<dbReference type="AlphaFoldDB" id="A0A836CG38"/>
<dbReference type="OrthoDB" id="3639251at2759"/>
<comment type="subcellular location">
    <subcellularLocation>
        <location evidence="1">Membrane</location>
        <topology evidence="1">Multi-pass membrane protein</topology>
    </subcellularLocation>
</comment>
<dbReference type="PANTHER" id="PTHR23505">
    <property type="entry name" value="SPINSTER"/>
    <property type="match status" value="1"/>
</dbReference>
<evidence type="ECO:0000256" key="2">
    <source>
        <dbReference type="ARBA" id="ARBA00022448"/>
    </source>
</evidence>
<feature type="transmembrane region" description="Helical" evidence="7">
    <location>
        <begin position="54"/>
        <end position="75"/>
    </location>
</feature>
<keyword evidence="3 7" id="KW-0812">Transmembrane</keyword>
<accession>A0A836CG38</accession>
<evidence type="ECO:0000256" key="3">
    <source>
        <dbReference type="ARBA" id="ARBA00022692"/>
    </source>
</evidence>
<dbReference type="GO" id="GO:0016020">
    <property type="term" value="C:membrane"/>
    <property type="evidence" value="ECO:0007669"/>
    <property type="project" value="UniProtKB-SubCell"/>
</dbReference>
<dbReference type="Pfam" id="PF07690">
    <property type="entry name" value="MFS_1"/>
    <property type="match status" value="1"/>
</dbReference>
<feature type="transmembrane region" description="Helical" evidence="7">
    <location>
        <begin position="312"/>
        <end position="333"/>
    </location>
</feature>
<keyword evidence="2" id="KW-0813">Transport</keyword>
<name>A0A836CG38_9STRA</name>
<feature type="transmembrane region" description="Helical" evidence="7">
    <location>
        <begin position="280"/>
        <end position="300"/>
    </location>
</feature>
<organism evidence="9 10">
    <name type="scientific">Tribonema minus</name>
    <dbReference type="NCBI Taxonomy" id="303371"/>
    <lineage>
        <taxon>Eukaryota</taxon>
        <taxon>Sar</taxon>
        <taxon>Stramenopiles</taxon>
        <taxon>Ochrophyta</taxon>
        <taxon>PX clade</taxon>
        <taxon>Xanthophyceae</taxon>
        <taxon>Tribonematales</taxon>
        <taxon>Tribonemataceae</taxon>
        <taxon>Tribonema</taxon>
    </lineage>
</organism>
<dbReference type="InterPro" id="IPR011701">
    <property type="entry name" value="MFS"/>
</dbReference>
<reference evidence="9" key="1">
    <citation type="submission" date="2021-02" db="EMBL/GenBank/DDBJ databases">
        <title>First Annotated Genome of the Yellow-green Alga Tribonema minus.</title>
        <authorList>
            <person name="Mahan K.M."/>
        </authorList>
    </citation>
    <scope>NUCLEOTIDE SEQUENCE</scope>
    <source>
        <strain evidence="9">UTEX B ZZ1240</strain>
    </source>
</reference>
<feature type="transmembrane region" description="Helical" evidence="7">
    <location>
        <begin position="241"/>
        <end position="260"/>
    </location>
</feature>
<dbReference type="InterPro" id="IPR036259">
    <property type="entry name" value="MFS_trans_sf"/>
</dbReference>
<evidence type="ECO:0000259" key="8">
    <source>
        <dbReference type="PROSITE" id="PS50850"/>
    </source>
</evidence>
<feature type="transmembrane region" description="Helical" evidence="7">
    <location>
        <begin position="12"/>
        <end position="34"/>
    </location>
</feature>
<dbReference type="PANTHER" id="PTHR23505:SF79">
    <property type="entry name" value="PROTEIN SPINSTER"/>
    <property type="match status" value="1"/>
</dbReference>
<proteinExistence type="inferred from homology"/>
<sequence>MAQAVSGKSKYVLLLLLLIYINNQWTRYLLNYLYSVPSSDVDKSLAAATGITTADYGLLVGFGFSLTYVVVGLVMGRAADVCNRVNIICAGLLIWNAAVVLMGMARDFRWLLGSRIVLGIGEAFSGPASYSLIADLFPLGRRAEANGVFAFGIYVGGGMGSLSLAMAMAFGWRATCYAAAASGGALALLTRATVREPPRSGAAAASLKPHVEQPLLPPPPPPPPPALSLAEAARAIAGRRLVVALMLASCVRFMAGYSIGSYMPVFYRARFPDDAALYSYLNASVVAVGGALSAYFGGLAADKWGASGQRRANLLVPAIGAAAAVPALALALYAPSFGLSMAGLFLEYLAAECWFGPAMSALQGALPAGARATGVAAFTLATTLAGSAAAWAVGVAVVDESDAPCVATAIMTAAGGAYAACAALFVGASLFVRADGYEEITAQPQR</sequence>
<evidence type="ECO:0000256" key="7">
    <source>
        <dbReference type="SAM" id="Phobius"/>
    </source>
</evidence>
<feature type="domain" description="Major facilitator superfamily (MFS) profile" evidence="8">
    <location>
        <begin position="12"/>
        <end position="437"/>
    </location>
</feature>
<keyword evidence="10" id="KW-1185">Reference proteome</keyword>
<dbReference type="EMBL" id="JAFCMP010000135">
    <property type="protein sequence ID" value="KAG5185260.1"/>
    <property type="molecule type" value="Genomic_DNA"/>
</dbReference>
<dbReference type="GO" id="GO:0022857">
    <property type="term" value="F:transmembrane transporter activity"/>
    <property type="evidence" value="ECO:0007669"/>
    <property type="project" value="InterPro"/>
</dbReference>
<evidence type="ECO:0000256" key="6">
    <source>
        <dbReference type="ARBA" id="ARBA00024338"/>
    </source>
</evidence>
<comment type="caution">
    <text evidence="9">The sequence shown here is derived from an EMBL/GenBank/DDBJ whole genome shotgun (WGS) entry which is preliminary data.</text>
</comment>
<dbReference type="PROSITE" id="PS50850">
    <property type="entry name" value="MFS"/>
    <property type="match status" value="1"/>
</dbReference>
<feature type="transmembrane region" description="Helical" evidence="7">
    <location>
        <begin position="339"/>
        <end position="362"/>
    </location>
</feature>
<evidence type="ECO:0000256" key="4">
    <source>
        <dbReference type="ARBA" id="ARBA00022989"/>
    </source>
</evidence>
<keyword evidence="4 7" id="KW-1133">Transmembrane helix</keyword>
<dbReference type="Proteomes" id="UP000664859">
    <property type="component" value="Unassembled WGS sequence"/>
</dbReference>
<comment type="similarity">
    <text evidence="6">Belongs to the major facilitator superfamily. Spinster (TC 2.A.1.49) family.</text>
</comment>
<keyword evidence="5 7" id="KW-0472">Membrane</keyword>
<protein>
    <submittedName>
        <fullName evidence="9">Major facilitator superfamily domain-containing protein</fullName>
    </submittedName>
</protein>
<feature type="transmembrane region" description="Helical" evidence="7">
    <location>
        <begin position="410"/>
        <end position="432"/>
    </location>
</feature>
<evidence type="ECO:0000256" key="5">
    <source>
        <dbReference type="ARBA" id="ARBA00023136"/>
    </source>
</evidence>
<evidence type="ECO:0000313" key="9">
    <source>
        <dbReference type="EMBL" id="KAG5185260.1"/>
    </source>
</evidence>
<feature type="transmembrane region" description="Helical" evidence="7">
    <location>
        <begin position="145"/>
        <end position="164"/>
    </location>
</feature>
<dbReference type="InterPro" id="IPR020846">
    <property type="entry name" value="MFS_dom"/>
</dbReference>